<dbReference type="EMBL" id="CAADFN010000140">
    <property type="protein sequence ID" value="VFK23353.1"/>
    <property type="molecule type" value="Genomic_DNA"/>
</dbReference>
<sequence length="150" mass="16353">MTDVVEIERSLVPARPDRGVIREISNKTIKRFLLFAISTPKGEMTLVSSPPSVRSRAKSGKDSFQGKGSQACCTREPAKVLFGSGLAGSGFQRNAPGQGRLGTVSLDIESRLCFVGSRRSFASSSTIRKLRGSILGCGQRLYRAIRKKYR</sequence>
<reference evidence="2" key="1">
    <citation type="submission" date="2019-02" db="EMBL/GenBank/DDBJ databases">
        <authorList>
            <person name="Gruber-Vodicka R. H."/>
            <person name="Seah K. B. B."/>
        </authorList>
    </citation>
    <scope>NUCLEOTIDE SEQUENCE</scope>
    <source>
        <strain evidence="2">BECK_BY7</strain>
    </source>
</reference>
<accession>A0A450X289</accession>
<evidence type="ECO:0000256" key="1">
    <source>
        <dbReference type="SAM" id="MobiDB-lite"/>
    </source>
</evidence>
<gene>
    <name evidence="2" type="ORF">BECKLFY1418C_GA0070996_11407</name>
</gene>
<name>A0A450X289_9GAMM</name>
<proteinExistence type="predicted"/>
<organism evidence="2">
    <name type="scientific">Candidatus Kentrum sp. LFY</name>
    <dbReference type="NCBI Taxonomy" id="2126342"/>
    <lineage>
        <taxon>Bacteria</taxon>
        <taxon>Pseudomonadati</taxon>
        <taxon>Pseudomonadota</taxon>
        <taxon>Gammaproteobacteria</taxon>
        <taxon>Candidatus Kentrum</taxon>
    </lineage>
</organism>
<feature type="region of interest" description="Disordered" evidence="1">
    <location>
        <begin position="46"/>
        <end position="70"/>
    </location>
</feature>
<protein>
    <submittedName>
        <fullName evidence="2">Uncharacterized protein</fullName>
    </submittedName>
</protein>
<dbReference type="AlphaFoldDB" id="A0A450X289"/>
<evidence type="ECO:0000313" key="2">
    <source>
        <dbReference type="EMBL" id="VFK23353.1"/>
    </source>
</evidence>